<protein>
    <submittedName>
        <fullName evidence="1">Uncharacterized protein</fullName>
    </submittedName>
</protein>
<accession>A0A5E6RM11</accession>
<proteinExistence type="predicted"/>
<organism evidence="1 2">
    <name type="scientific">Pseudomonas fluorescens</name>
    <dbReference type="NCBI Taxonomy" id="294"/>
    <lineage>
        <taxon>Bacteria</taxon>
        <taxon>Pseudomonadati</taxon>
        <taxon>Pseudomonadota</taxon>
        <taxon>Gammaproteobacteria</taxon>
        <taxon>Pseudomonadales</taxon>
        <taxon>Pseudomonadaceae</taxon>
        <taxon>Pseudomonas</taxon>
    </lineage>
</organism>
<sequence>MEALRAYGDGIELKRGEARRPLDDYMIDDLVLVDRAIVALKLYYKGKHAGTSSVEIDRLKAIADFLCLAIADTDLLAKRRILFTFH</sequence>
<dbReference type="EMBL" id="CABVHF010000003">
    <property type="protein sequence ID" value="VVM69150.1"/>
    <property type="molecule type" value="Genomic_DNA"/>
</dbReference>
<dbReference type="Proteomes" id="UP000399692">
    <property type="component" value="Unassembled WGS sequence"/>
</dbReference>
<name>A0A5E6RM11_PSEFL</name>
<reference evidence="1 2" key="1">
    <citation type="submission" date="2019-09" db="EMBL/GenBank/DDBJ databases">
        <authorList>
            <person name="Chandra G."/>
            <person name="Truman W A."/>
        </authorList>
    </citation>
    <scope>NUCLEOTIDE SEQUENCE [LARGE SCALE GENOMIC DNA]</scope>
    <source>
        <strain evidence="1">PS631</strain>
    </source>
</reference>
<gene>
    <name evidence="1" type="ORF">PS631_01712</name>
</gene>
<dbReference type="AlphaFoldDB" id="A0A5E6RM11"/>
<evidence type="ECO:0000313" key="2">
    <source>
        <dbReference type="Proteomes" id="UP000399692"/>
    </source>
</evidence>
<evidence type="ECO:0000313" key="1">
    <source>
        <dbReference type="EMBL" id="VVM69150.1"/>
    </source>
</evidence>